<dbReference type="Proteomes" id="UP000544222">
    <property type="component" value="Unassembled WGS sequence"/>
</dbReference>
<accession>A0A7W5H1G5</accession>
<organism evidence="1 2">
    <name type="scientific">Microbacter margulisiae</name>
    <dbReference type="NCBI Taxonomy" id="1350067"/>
    <lineage>
        <taxon>Bacteria</taxon>
        <taxon>Pseudomonadati</taxon>
        <taxon>Bacteroidota</taxon>
        <taxon>Bacteroidia</taxon>
        <taxon>Bacteroidales</taxon>
        <taxon>Porphyromonadaceae</taxon>
        <taxon>Microbacter</taxon>
    </lineage>
</organism>
<dbReference type="EMBL" id="JACHYB010000001">
    <property type="protein sequence ID" value="MBB3186336.1"/>
    <property type="molecule type" value="Genomic_DNA"/>
</dbReference>
<dbReference type="AlphaFoldDB" id="A0A7W5H1G5"/>
<name>A0A7W5H1G5_9PORP</name>
<evidence type="ECO:0000313" key="2">
    <source>
        <dbReference type="Proteomes" id="UP000544222"/>
    </source>
</evidence>
<gene>
    <name evidence="1" type="ORF">FHX64_000499</name>
</gene>
<comment type="caution">
    <text evidence="1">The sequence shown here is derived from an EMBL/GenBank/DDBJ whole genome shotgun (WGS) entry which is preliminary data.</text>
</comment>
<keyword evidence="2" id="KW-1185">Reference proteome</keyword>
<protein>
    <submittedName>
        <fullName evidence="1">Uncharacterized protein</fullName>
    </submittedName>
</protein>
<reference evidence="1 2" key="1">
    <citation type="submission" date="2020-08" db="EMBL/GenBank/DDBJ databases">
        <title>Genomic Encyclopedia of Type Strains, Phase IV (KMG-IV): sequencing the most valuable type-strain genomes for metagenomic binning, comparative biology and taxonomic classification.</title>
        <authorList>
            <person name="Goeker M."/>
        </authorList>
    </citation>
    <scope>NUCLEOTIDE SEQUENCE [LARGE SCALE GENOMIC DNA]</scope>
    <source>
        <strain evidence="1 2">DSM 27471</strain>
    </source>
</reference>
<proteinExistence type="predicted"/>
<sequence>MANSKLIRIKTINEFLPLPQGVQLVCCFGKASIFCSDEQHTDYKSAAAGARNKDNAL</sequence>
<evidence type="ECO:0000313" key="1">
    <source>
        <dbReference type="EMBL" id="MBB3186336.1"/>
    </source>
</evidence>